<keyword evidence="3" id="KW-1185">Reference proteome</keyword>
<dbReference type="PANTHER" id="PTHR36847:SF1">
    <property type="entry name" value="AMIDOLIGASE ENZYME"/>
    <property type="match status" value="1"/>
</dbReference>
<accession>A0AAV9VWN6</accession>
<sequence>MSRQPNQQSGMTPEQQRKLQEAMAQYGGYMTSRPYGQASSYGQAPSAPYGQSSSSYGQPSSSYGQPSSYGQTPSYGQPQPPSSYGQPPYSGGQSSGLSNRFGAMSMGAPAGGWGGQSSTTAAPSAAARTSTEFNFGIEIEMTIQPQLTAIYRDFARARVDYPRLAQGEGILQQRWYIEEDKSIRPEDGYFGVEVVSPILVADPNRSWVDQVRNVWRVINTYFRVRQNRSCGFHVHFSPAEGNWNLRDLKALSKAILFYDPVIDGILPDERRGILWCPSVIFQPLIKAEVAKIDAGRSYFRNLFDAVDRFSSADQLIEFISPRKLSSWNFQNLRRTNLGTVEFRRPPGVTTPDETIAWVDFTLAFRAAAMDGGYFQRHVRDLEGIHRRGRLEELQGFLSQGATLARCDTAAINRLFNGKSYNPGMTREPPRPTTQDQQTARSKEQKSSPMNDKVLQLHQQRR</sequence>
<dbReference type="EMBL" id="JAVHJL010000010">
    <property type="protein sequence ID" value="KAK6496909.1"/>
    <property type="molecule type" value="Genomic_DNA"/>
</dbReference>
<dbReference type="Proteomes" id="UP001370758">
    <property type="component" value="Unassembled WGS sequence"/>
</dbReference>
<dbReference type="InterPro" id="IPR022025">
    <property type="entry name" value="Amidoligase_2"/>
</dbReference>
<dbReference type="AlphaFoldDB" id="A0AAV9VWN6"/>
<feature type="compositionally biased region" description="Low complexity" evidence="1">
    <location>
        <begin position="43"/>
        <end position="96"/>
    </location>
</feature>
<feature type="region of interest" description="Disordered" evidence="1">
    <location>
        <begin position="1"/>
        <end position="125"/>
    </location>
</feature>
<evidence type="ECO:0000313" key="2">
    <source>
        <dbReference type="EMBL" id="KAK6496909.1"/>
    </source>
</evidence>
<evidence type="ECO:0008006" key="4">
    <source>
        <dbReference type="Google" id="ProtNLM"/>
    </source>
</evidence>
<feature type="compositionally biased region" description="Polar residues" evidence="1">
    <location>
        <begin position="1"/>
        <end position="14"/>
    </location>
</feature>
<dbReference type="PANTHER" id="PTHR36847">
    <property type="entry name" value="AMIDOLIGASE ENZYME"/>
    <property type="match status" value="1"/>
</dbReference>
<feature type="region of interest" description="Disordered" evidence="1">
    <location>
        <begin position="417"/>
        <end position="461"/>
    </location>
</feature>
<proteinExistence type="predicted"/>
<evidence type="ECO:0000313" key="3">
    <source>
        <dbReference type="Proteomes" id="UP001370758"/>
    </source>
</evidence>
<evidence type="ECO:0000256" key="1">
    <source>
        <dbReference type="SAM" id="MobiDB-lite"/>
    </source>
</evidence>
<organism evidence="2 3">
    <name type="scientific">Arthrobotrys musiformis</name>
    <dbReference type="NCBI Taxonomy" id="47236"/>
    <lineage>
        <taxon>Eukaryota</taxon>
        <taxon>Fungi</taxon>
        <taxon>Dikarya</taxon>
        <taxon>Ascomycota</taxon>
        <taxon>Pezizomycotina</taxon>
        <taxon>Orbiliomycetes</taxon>
        <taxon>Orbiliales</taxon>
        <taxon>Orbiliaceae</taxon>
        <taxon>Arthrobotrys</taxon>
    </lineage>
</organism>
<name>A0AAV9VWN6_9PEZI</name>
<reference evidence="2 3" key="1">
    <citation type="submission" date="2023-08" db="EMBL/GenBank/DDBJ databases">
        <authorList>
            <person name="Palmer J.M."/>
        </authorList>
    </citation>
    <scope>NUCLEOTIDE SEQUENCE [LARGE SCALE GENOMIC DNA]</scope>
    <source>
        <strain evidence="2 3">TWF481</strain>
    </source>
</reference>
<protein>
    <recommendedName>
        <fullName evidence="4">Amidoligase enzyme</fullName>
    </recommendedName>
</protein>
<gene>
    <name evidence="2" type="ORF">TWF481_001890</name>
</gene>
<comment type="caution">
    <text evidence="2">The sequence shown here is derived from an EMBL/GenBank/DDBJ whole genome shotgun (WGS) entry which is preliminary data.</text>
</comment>
<dbReference type="Pfam" id="PF12224">
    <property type="entry name" value="Amidoligase_2"/>
    <property type="match status" value="1"/>
</dbReference>